<proteinExistence type="inferred from homology"/>
<sequence length="1695" mass="192146">MVYQQINWNTIYKMPTVEDPSSEQNFIAHWMSDSSRAGVLLDPSFTSLKINRESLLSGPENITAFPVEVLHLSDSCSVSDDSLREEESGSTCTLQQCTSETSLPAAAYNTETSKTDFVHGEVDGQNKSDHSDPLLQKLKQLKELQQQKQEQLKKQQMEQLQRLMEEQQKLLSMVSGQTAVLGKNMWCPEQKMEILMESEDHHIDPLCAERADLSENSSREKQLWTNTEERPIKAAIQEKKQTFEEYLEEQIQLEEQRLGQNQKLQETNGSAIQKPVIKRPFLKRGEGLTRFTNAKSKITKLGESTPKCQQRASDDRNVIKVDRSQIQKKTMPPSKERVSENPFAPCKKHNHPDKAKHCPIQKNLVLRNHNGKSIYPLETRIQPGKNHDGQMRDFPSEINNKIENKENVVEFAKSNTGKIGNKSPSAEKPQLSHELASAVSNSKCPIGHPVKDPELSFEVSFQNKLENWEKEKEKENLELDEFLFLEQAADEISFSSNSSFVQRILDQDQQTLKGRRMSSTPIKAKQQQVKALAVELINKKNKKADCMTQGNISDRAVMHTVSNSGTAFRMKDPLNKTDSVIFSASSMTAAPVLKSNQWIVNEDKGEGNGGTTTDSESEFETTLKHENEDAKISFMSHRESDPEFFDYGRSVTDMSKESKNGDADLGLSDKDCSALSKQKIRKAPDYQRSMSCISRSKFEFDDERTWSDLDENYVNSDLPEKYTKIPLQMDFSTKNDTTVPDKAIKRKVATKRGDEMSKESAVDSDSNGPPVSNLMMKLFPSLKPKQKAGCHSEHEIKSNVEQEPGGSTVPSQVLRERLAELETEIERFRAENTTLTKLREEREHALANIRKEIADFQQQKAQELAEIEEYKKKEMKKLQKERKVFEKYTTEARAIPDKKERDEIQALKQQIAELQEDLKRKEAKWSTTHRRLKDQIEALVNENMELKEEVRIMERFRLEAWKKVEAAGSKRKIENSGMTLKRAESHLPNRGPTSQTASLLLPVQKCSKINGKSYSQAKDTHKSMGPDEIHPRVLKELADVLTKPLSIIYQQSWLTGEVPADWRLANVTPIFKKGRKEDPGNYRPVSLTLVLGKLMEQIILSAITRHVEDNQGIKPSQHGFRKGRSFLTNLISFYDKVTHLGDEGKAVDVVYLDFSTAFDTVSHSILLEKLAAHGLDGRTLRWVKNWLDGRAQRVVVDGVYSSWRLVTSGVPQGSVLGPVLFNTFINDLEEGIKCTLSKFAGNTKLCGSVDLLEGRKALQRDLDRLDGWAEANCMRFNEAKCWVLHLGLNNPMQHCRLGEEWLENCLAEKDLGLLANSRLNMSQQCAQVAKKANGILACTRNSVARRTSEVIVPLYSALVRLHLKSCVQFWAPHYKRDIEVLEHVQRRATKLVKGLEQKSDEEQLKELGLFSLEKRRLRGDLIALYSYLKGGCGEVGVGLFSQVTTDRTRVGKLSRIPASAPPNDRSNSETMTALEDSSRTFMVDTSPNEAHVSLPSGPAYTDSEEIERETAYPDGKVEKVLKNGSHLIFFPNGTWKKVGSDGKTITITFFNGDVKQVMPDQTVIYYYADAKTTHTTYSDGLEVLHFSNGQIEKHYPDGKKEITFPDQTIKNLFTDGQEESIFPDGTILRIQRDGSKTIEFNNGQRELHTSQFKRREYPDGTVKTVYTNGQQETKYVSGRVRVKDKDGNIIMDTKL</sequence>
<dbReference type="GO" id="GO:0005814">
    <property type="term" value="C:centriole"/>
    <property type="evidence" value="ECO:0007669"/>
    <property type="project" value="UniProtKB-SubCell"/>
</dbReference>
<feature type="coiled-coil region" evidence="11">
    <location>
        <begin position="811"/>
        <end position="956"/>
    </location>
</feature>
<keyword evidence="11" id="KW-0175">Coiled coil</keyword>
<dbReference type="InterPro" id="IPR000477">
    <property type="entry name" value="RT_dom"/>
</dbReference>
<comment type="subunit">
    <text evidence="7">Forms homodimers. Associates with microtubules plus ends; binds to beta-tubulin subunits exposed on microtubule outer surface at its distal tip; also associates with microtubule lattice. Associated with the gamma-tubulin complex. Interacts with the head domain of EPB41. Interacts with LYST. Interacts with CEP152 (via C-terminus). Interacts with STIL. Forms a complex with STIL and SASS6.</text>
</comment>
<dbReference type="GO" id="GO:1902117">
    <property type="term" value="P:positive regulation of organelle assembly"/>
    <property type="evidence" value="ECO:0007669"/>
    <property type="project" value="UniProtKB-ARBA"/>
</dbReference>
<organism evidence="14 15">
    <name type="scientific">Mycteria americana</name>
    <name type="common">Wood stork</name>
    <dbReference type="NCBI Taxonomy" id="33587"/>
    <lineage>
        <taxon>Eukaryota</taxon>
        <taxon>Metazoa</taxon>
        <taxon>Chordata</taxon>
        <taxon>Craniata</taxon>
        <taxon>Vertebrata</taxon>
        <taxon>Euteleostomi</taxon>
        <taxon>Archelosauria</taxon>
        <taxon>Archosauria</taxon>
        <taxon>Dinosauria</taxon>
        <taxon>Saurischia</taxon>
        <taxon>Theropoda</taxon>
        <taxon>Coelurosauria</taxon>
        <taxon>Aves</taxon>
        <taxon>Neognathae</taxon>
        <taxon>Neoaves</taxon>
        <taxon>Aequornithes</taxon>
        <taxon>Ciconiiformes</taxon>
        <taxon>Ciconiidae</taxon>
        <taxon>Mycteria</taxon>
    </lineage>
</organism>
<keyword evidence="6" id="KW-0206">Cytoskeleton</keyword>
<evidence type="ECO:0000256" key="12">
    <source>
        <dbReference type="SAM" id="MobiDB-lite"/>
    </source>
</evidence>
<gene>
    <name evidence="14" type="ORF">QYF61_014402</name>
</gene>
<evidence type="ECO:0000256" key="1">
    <source>
        <dbReference type="ARBA" id="ARBA00004114"/>
    </source>
</evidence>
<dbReference type="Pfam" id="PF07202">
    <property type="entry name" value="Tcp10_C"/>
    <property type="match status" value="4"/>
</dbReference>
<dbReference type="GO" id="GO:0005874">
    <property type="term" value="C:microtubule"/>
    <property type="evidence" value="ECO:0007669"/>
    <property type="project" value="UniProtKB-KW"/>
</dbReference>
<dbReference type="InterPro" id="IPR009852">
    <property type="entry name" value="CENPJ_C_dom"/>
</dbReference>
<keyword evidence="4" id="KW-0597">Phosphoprotein</keyword>
<evidence type="ECO:0000256" key="2">
    <source>
        <dbReference type="ARBA" id="ARBA00005627"/>
    </source>
</evidence>
<dbReference type="GO" id="GO:0060271">
    <property type="term" value="P:cilium assembly"/>
    <property type="evidence" value="ECO:0007669"/>
    <property type="project" value="TreeGrafter"/>
</dbReference>
<dbReference type="SUPFAM" id="SSF56672">
    <property type="entry name" value="DNA/RNA polymerases"/>
    <property type="match status" value="1"/>
</dbReference>
<keyword evidence="3" id="KW-0963">Cytoplasm</keyword>
<comment type="caution">
    <text evidence="14">The sequence shown here is derived from an EMBL/GenBank/DDBJ whole genome shotgun (WGS) entry which is preliminary data.</text>
</comment>
<comment type="subcellular location">
    <subcellularLocation>
        <location evidence="1">Cytoplasm</location>
        <location evidence="1">Cytoskeleton</location>
        <location evidence="1">Microtubule organizing center</location>
        <location evidence="1">Centrosome</location>
        <location evidence="1">Centriole</location>
    </subcellularLocation>
</comment>
<evidence type="ECO:0000256" key="9">
    <source>
        <dbReference type="ARBA" id="ARBA00081769"/>
    </source>
</evidence>
<dbReference type="Proteomes" id="UP001333110">
    <property type="component" value="Unassembled WGS sequence"/>
</dbReference>
<dbReference type="Pfam" id="PF25779">
    <property type="entry name" value="Tubulin-bind_CPAP"/>
    <property type="match status" value="1"/>
</dbReference>
<dbReference type="InterPro" id="IPR026581">
    <property type="entry name" value="TCP10L/CENPJ"/>
</dbReference>
<evidence type="ECO:0000256" key="3">
    <source>
        <dbReference type="ARBA" id="ARBA00022490"/>
    </source>
</evidence>
<feature type="domain" description="Reverse transcriptase" evidence="13">
    <location>
        <begin position="1051"/>
        <end position="1306"/>
    </location>
</feature>
<dbReference type="GO" id="GO:0015631">
    <property type="term" value="F:tubulin binding"/>
    <property type="evidence" value="ECO:0007669"/>
    <property type="project" value="TreeGrafter"/>
</dbReference>
<dbReference type="GO" id="GO:0061511">
    <property type="term" value="P:centriole elongation"/>
    <property type="evidence" value="ECO:0007669"/>
    <property type="project" value="TreeGrafter"/>
</dbReference>
<evidence type="ECO:0000313" key="14">
    <source>
        <dbReference type="EMBL" id="KAK4830943.1"/>
    </source>
</evidence>
<reference evidence="14 15" key="1">
    <citation type="journal article" date="2023" name="J. Hered.">
        <title>Chromosome-level genome of the wood stork (Mycteria americana) provides insight into avian chromosome evolution.</title>
        <authorList>
            <person name="Flamio R. Jr."/>
            <person name="Ramstad K.M."/>
        </authorList>
    </citation>
    <scope>NUCLEOTIDE SEQUENCE [LARGE SCALE GENOMIC DNA]</scope>
    <source>
        <strain evidence="14">JAX WOST 10</strain>
    </source>
</reference>
<dbReference type="CDD" id="cd01650">
    <property type="entry name" value="RT_nLTR_like"/>
    <property type="match status" value="1"/>
</dbReference>
<dbReference type="Pfam" id="PF00078">
    <property type="entry name" value="RVT_1"/>
    <property type="match status" value="1"/>
</dbReference>
<dbReference type="FunFam" id="2.60.450.20:FF:000001">
    <property type="entry name" value="Centromere protein J"/>
    <property type="match status" value="1"/>
</dbReference>
<evidence type="ECO:0000259" key="13">
    <source>
        <dbReference type="PROSITE" id="PS50878"/>
    </source>
</evidence>
<comment type="similarity">
    <text evidence="2">Belongs to the TCP10 family.</text>
</comment>
<dbReference type="GO" id="GO:0005813">
    <property type="term" value="C:centrosome"/>
    <property type="evidence" value="ECO:0007669"/>
    <property type="project" value="TreeGrafter"/>
</dbReference>
<dbReference type="Gene3D" id="2.60.450.20">
    <property type="match status" value="1"/>
</dbReference>
<dbReference type="PROSITE" id="PS50878">
    <property type="entry name" value="RT_POL"/>
    <property type="match status" value="1"/>
</dbReference>
<accession>A0AAN7SJZ1</accession>
<dbReference type="PANTHER" id="PTHR10331">
    <property type="entry name" value="T COMPLEX PROTEIN 10"/>
    <property type="match status" value="1"/>
</dbReference>
<dbReference type="PANTHER" id="PTHR10331:SF23">
    <property type="entry name" value="CENTROMERE PROTEIN J"/>
    <property type="match status" value="1"/>
</dbReference>
<dbReference type="Gene3D" id="1.10.287.1490">
    <property type="match status" value="1"/>
</dbReference>
<feature type="coiled-coil region" evidence="11">
    <location>
        <begin position="134"/>
        <end position="177"/>
    </location>
</feature>
<evidence type="ECO:0000256" key="4">
    <source>
        <dbReference type="ARBA" id="ARBA00022553"/>
    </source>
</evidence>
<evidence type="ECO:0000313" key="15">
    <source>
        <dbReference type="Proteomes" id="UP001333110"/>
    </source>
</evidence>
<feature type="region of interest" description="Disordered" evidence="12">
    <location>
        <begin position="748"/>
        <end position="771"/>
    </location>
</feature>
<name>A0AAN7SJZ1_MYCAM</name>
<dbReference type="InterPro" id="IPR047002">
    <property type="entry name" value="Tcp10_C_sf"/>
</dbReference>
<keyword evidence="15" id="KW-1185">Reference proteome</keyword>
<evidence type="ECO:0000256" key="10">
    <source>
        <dbReference type="ARBA" id="ARBA00083148"/>
    </source>
</evidence>
<keyword evidence="5" id="KW-0493">Microtubule</keyword>
<evidence type="ECO:0000256" key="8">
    <source>
        <dbReference type="ARBA" id="ARBA00069791"/>
    </source>
</evidence>
<dbReference type="EMBL" id="JAUNZN010000001">
    <property type="protein sequence ID" value="KAK4830943.1"/>
    <property type="molecule type" value="Genomic_DNA"/>
</dbReference>
<evidence type="ECO:0000256" key="7">
    <source>
        <dbReference type="ARBA" id="ARBA00064598"/>
    </source>
</evidence>
<dbReference type="InterPro" id="IPR043502">
    <property type="entry name" value="DNA/RNA_pol_sf"/>
</dbReference>
<dbReference type="InterPro" id="IPR058029">
    <property type="entry name" value="Tubulin-bd_CENPJ"/>
</dbReference>
<feature type="region of interest" description="Disordered" evidence="12">
    <location>
        <begin position="326"/>
        <end position="355"/>
    </location>
</feature>
<feature type="compositionally biased region" description="Basic and acidic residues" evidence="12">
    <location>
        <begin position="751"/>
        <end position="761"/>
    </location>
</feature>
<evidence type="ECO:0000256" key="11">
    <source>
        <dbReference type="SAM" id="Coils"/>
    </source>
</evidence>
<evidence type="ECO:0000256" key="6">
    <source>
        <dbReference type="ARBA" id="ARBA00023212"/>
    </source>
</evidence>
<evidence type="ECO:0000256" key="5">
    <source>
        <dbReference type="ARBA" id="ARBA00022701"/>
    </source>
</evidence>
<protein>
    <recommendedName>
        <fullName evidence="8">Centrosomal P4.1-associated protein</fullName>
    </recommendedName>
    <alternativeName>
        <fullName evidence="9">Centromere protein J</fullName>
    </alternativeName>
    <alternativeName>
        <fullName evidence="10">Centrosome assembly and centriole elongation protein</fullName>
    </alternativeName>
</protein>